<dbReference type="InterPro" id="IPR045854">
    <property type="entry name" value="NO2/SO3_Rdtase_4Fe4S_sf"/>
</dbReference>
<evidence type="ECO:0000313" key="30">
    <source>
        <dbReference type="Proteomes" id="UP000596661"/>
    </source>
</evidence>
<dbReference type="InterPro" id="IPR051329">
    <property type="entry name" value="NIR_SIR_4Fe-4S"/>
</dbReference>
<evidence type="ECO:0000256" key="19">
    <source>
        <dbReference type="ARBA" id="ARBA00023034"/>
    </source>
</evidence>
<keyword evidence="10 25" id="KW-0328">Glycosyltransferase</keyword>
<evidence type="ECO:0000256" key="13">
    <source>
        <dbReference type="ARBA" id="ARBA00022723"/>
    </source>
</evidence>
<keyword evidence="19 25" id="KW-0333">Golgi apparatus</keyword>
<dbReference type="GO" id="GO:0046872">
    <property type="term" value="F:metal ion binding"/>
    <property type="evidence" value="ECO:0007669"/>
    <property type="project" value="UniProtKB-KW"/>
</dbReference>
<proteinExistence type="inferred from homology"/>
<evidence type="ECO:0000256" key="25">
    <source>
        <dbReference type="RuleBase" id="RU003832"/>
    </source>
</evidence>
<dbReference type="SUPFAM" id="SSF55124">
    <property type="entry name" value="Nitrite/Sulfite reductase N-terminal domain-like"/>
    <property type="match status" value="2"/>
</dbReference>
<keyword evidence="15" id="KW-1133">Transmembrane helix</keyword>
<dbReference type="UniPathway" id="UPA00378"/>
<dbReference type="EC" id="2.4.1.-" evidence="25"/>
<dbReference type="GO" id="GO:0032580">
    <property type="term" value="C:Golgi cisterna membrane"/>
    <property type="evidence" value="ECO:0007669"/>
    <property type="project" value="UniProtKB-SubCell"/>
</dbReference>
<dbReference type="EMBL" id="UZAU01000008">
    <property type="status" value="NOT_ANNOTATED_CDS"/>
    <property type="molecule type" value="Genomic_DNA"/>
</dbReference>
<evidence type="ECO:0000256" key="5">
    <source>
        <dbReference type="ARBA" id="ARBA00005096"/>
    </source>
</evidence>
<evidence type="ECO:0000256" key="1">
    <source>
        <dbReference type="ARBA" id="ARBA00001929"/>
    </source>
</evidence>
<evidence type="ECO:0000256" key="18">
    <source>
        <dbReference type="ARBA" id="ARBA00023014"/>
    </source>
</evidence>
<evidence type="ECO:0000256" key="11">
    <source>
        <dbReference type="ARBA" id="ARBA00022679"/>
    </source>
</evidence>
<dbReference type="PANTHER" id="PTHR32439:SF0">
    <property type="entry name" value="FERREDOXIN--NITRITE REDUCTASE, CHLOROPLASTIC"/>
    <property type="match status" value="1"/>
</dbReference>
<evidence type="ECO:0000256" key="10">
    <source>
        <dbReference type="ARBA" id="ARBA00022676"/>
    </source>
</evidence>
<dbReference type="InterPro" id="IPR038577">
    <property type="entry name" value="GT10-like_C_sf"/>
</dbReference>
<dbReference type="PROSITE" id="PS00365">
    <property type="entry name" value="NIR_SIR"/>
    <property type="match status" value="1"/>
</dbReference>
<keyword evidence="21" id="KW-0472">Membrane</keyword>
<evidence type="ECO:0000256" key="24">
    <source>
        <dbReference type="ARBA" id="ARBA00048538"/>
    </source>
</evidence>
<keyword evidence="23" id="KW-0961">Cell wall biogenesis/degradation</keyword>
<evidence type="ECO:0000256" key="23">
    <source>
        <dbReference type="ARBA" id="ARBA00023316"/>
    </source>
</evidence>
<evidence type="ECO:0000256" key="8">
    <source>
        <dbReference type="ARBA" id="ARBA00022485"/>
    </source>
</evidence>
<feature type="domain" description="Fucosyltransferase C-terminal" evidence="26">
    <location>
        <begin position="468"/>
        <end position="634"/>
    </location>
</feature>
<dbReference type="OMA" id="VALMNSW"/>
<dbReference type="GO" id="GO:0048307">
    <property type="term" value="F:ferredoxin-nitrite reductase activity"/>
    <property type="evidence" value="ECO:0007669"/>
    <property type="project" value="UniProtKB-EC"/>
</dbReference>
<comment type="similarity">
    <text evidence="7">Belongs to the nitrite and sulfite reductase 4Fe-4S domain family.</text>
</comment>
<protein>
    <recommendedName>
        <fullName evidence="25">Fucosyltransferase</fullName>
        <ecNumber evidence="25">2.4.1.-</ecNumber>
    </recommendedName>
</protein>
<evidence type="ECO:0000256" key="9">
    <source>
        <dbReference type="ARBA" id="ARBA00022617"/>
    </source>
</evidence>
<evidence type="ECO:0000259" key="28">
    <source>
        <dbReference type="Pfam" id="PF03460"/>
    </source>
</evidence>
<dbReference type="Pfam" id="PF03460">
    <property type="entry name" value="NIR_SIR_ferr"/>
    <property type="match status" value="2"/>
</dbReference>
<evidence type="ECO:0000256" key="20">
    <source>
        <dbReference type="ARBA" id="ARBA00023063"/>
    </source>
</evidence>
<dbReference type="PANTHER" id="PTHR32439">
    <property type="entry name" value="FERREDOXIN--NITRITE REDUCTASE, CHLOROPLASTIC"/>
    <property type="match status" value="1"/>
</dbReference>
<evidence type="ECO:0000256" key="17">
    <source>
        <dbReference type="ARBA" id="ARBA00023004"/>
    </source>
</evidence>
<comment type="subcellular location">
    <subcellularLocation>
        <location evidence="3 25">Golgi apparatus</location>
        <location evidence="3 25">Golgi stack membrane</location>
        <topology evidence="3 25">Single-pass type II membrane protein</topology>
    </subcellularLocation>
</comment>
<feature type="domain" description="Nitrite/sulphite reductase 4Fe-4S" evidence="27">
    <location>
        <begin position="1173"/>
        <end position="1280"/>
    </location>
</feature>
<keyword evidence="18" id="KW-0411">Iron-sulfur</keyword>
<dbReference type="NCBIfam" id="NF007125">
    <property type="entry name" value="PRK09566.1"/>
    <property type="match status" value="1"/>
</dbReference>
<keyword evidence="8" id="KW-0004">4Fe-4S</keyword>
<evidence type="ECO:0000256" key="4">
    <source>
        <dbReference type="ARBA" id="ARBA00004922"/>
    </source>
</evidence>
<evidence type="ECO:0000256" key="16">
    <source>
        <dbReference type="ARBA" id="ARBA00023002"/>
    </source>
</evidence>
<dbReference type="Gene3D" id="3.40.50.11660">
    <property type="entry name" value="Glycosyl transferase family 10, C-terminal domain"/>
    <property type="match status" value="1"/>
</dbReference>
<keyword evidence="11 25" id="KW-0808">Transferase</keyword>
<dbReference type="Gramene" id="evm.model.01.245">
    <property type="protein sequence ID" value="cds.evm.model.01.245"/>
    <property type="gene ID" value="evm.TU.01.245"/>
</dbReference>
<keyword evidence="30" id="KW-1185">Reference proteome</keyword>
<comment type="cofactor">
    <cofactor evidence="1">
        <name>siroheme</name>
        <dbReference type="ChEBI" id="CHEBI:60052"/>
    </cofactor>
</comment>
<comment type="pathway">
    <text evidence="5">Nitrogen metabolism; nitrate reduction (assimilation).</text>
</comment>
<dbReference type="FunFam" id="3.40.50.11660:FF:000005">
    <property type="entry name" value="Glycoprotein 3-alpha-L-fucosyltransferase A"/>
    <property type="match status" value="1"/>
</dbReference>
<dbReference type="GO" id="GO:0071555">
    <property type="term" value="P:cell wall organization"/>
    <property type="evidence" value="ECO:0007669"/>
    <property type="project" value="UniProtKB-KW"/>
</dbReference>
<evidence type="ECO:0000256" key="2">
    <source>
        <dbReference type="ARBA" id="ARBA00001966"/>
    </source>
</evidence>
<keyword evidence="13" id="KW-0479">Metal-binding</keyword>
<comment type="cofactor">
    <cofactor evidence="2">
        <name>[4Fe-4S] cluster</name>
        <dbReference type="ChEBI" id="CHEBI:49883"/>
    </cofactor>
</comment>
<dbReference type="SUPFAM" id="SSF56014">
    <property type="entry name" value="Nitrite and sulphite reductase 4Fe-4S domain-like"/>
    <property type="match status" value="2"/>
</dbReference>
<accession>A0A803NL73</accession>
<dbReference type="PRINTS" id="PR00397">
    <property type="entry name" value="SIROHAEM"/>
</dbReference>
<dbReference type="InterPro" id="IPR006066">
    <property type="entry name" value="NO2/SO3_Rdtase_FeS/sirohaem_BS"/>
</dbReference>
<dbReference type="SUPFAM" id="SSF53756">
    <property type="entry name" value="UDP-Glycosyltransferase/glycogen phosphorylase"/>
    <property type="match status" value="1"/>
</dbReference>
<evidence type="ECO:0000256" key="6">
    <source>
        <dbReference type="ARBA" id="ARBA00008919"/>
    </source>
</evidence>
<dbReference type="InterPro" id="IPR005117">
    <property type="entry name" value="NiRdtase/SiRdtase_haem-b_fer"/>
</dbReference>
<reference evidence="29" key="1">
    <citation type="submission" date="2018-11" db="EMBL/GenBank/DDBJ databases">
        <authorList>
            <person name="Grassa J C."/>
        </authorList>
    </citation>
    <scope>NUCLEOTIDE SEQUENCE [LARGE SCALE GENOMIC DNA]</scope>
</reference>
<evidence type="ECO:0000256" key="22">
    <source>
        <dbReference type="ARBA" id="ARBA00023180"/>
    </source>
</evidence>
<keyword evidence="22" id="KW-0325">Glycoprotein</keyword>
<dbReference type="InterPro" id="IPR006067">
    <property type="entry name" value="NO2/SO3_Rdtase_4Fe4S_dom"/>
</dbReference>
<reference evidence="29" key="2">
    <citation type="submission" date="2021-03" db="UniProtKB">
        <authorList>
            <consortium name="EnsemblPlants"/>
        </authorList>
    </citation>
    <scope>IDENTIFICATION</scope>
</reference>
<evidence type="ECO:0000256" key="21">
    <source>
        <dbReference type="ARBA" id="ARBA00023136"/>
    </source>
</evidence>
<comment type="similarity">
    <text evidence="6 25">Belongs to the glycosyltransferase 10 family.</text>
</comment>
<keyword evidence="14" id="KW-0735">Signal-anchor</keyword>
<dbReference type="Gene3D" id="3.90.480.20">
    <property type="match status" value="1"/>
</dbReference>
<dbReference type="GO" id="GO:0016757">
    <property type="term" value="F:glycosyltransferase activity"/>
    <property type="evidence" value="ECO:0007669"/>
    <property type="project" value="UniProtKB-UniRule"/>
</dbReference>
<name>A0A803NL73_CANSA</name>
<dbReference type="Pfam" id="PF00852">
    <property type="entry name" value="Glyco_transf_10"/>
    <property type="match status" value="1"/>
</dbReference>
<dbReference type="InterPro" id="IPR055270">
    <property type="entry name" value="Glyco_tran_10_C"/>
</dbReference>
<dbReference type="EnsemblPlants" id="evm.model.01.245">
    <property type="protein sequence ID" value="cds.evm.model.01.245"/>
    <property type="gene ID" value="evm.TU.01.245"/>
</dbReference>
<keyword evidence="16" id="KW-0560">Oxidoreductase</keyword>
<keyword evidence="9" id="KW-0349">Heme</keyword>
<feature type="domain" description="Nitrite/Sulfite reductase ferredoxin-like" evidence="28">
    <location>
        <begin position="834"/>
        <end position="901"/>
    </location>
</feature>
<evidence type="ECO:0000256" key="3">
    <source>
        <dbReference type="ARBA" id="ARBA00004447"/>
    </source>
</evidence>
<dbReference type="GO" id="GO:0020037">
    <property type="term" value="F:heme binding"/>
    <property type="evidence" value="ECO:0007669"/>
    <property type="project" value="InterPro"/>
</dbReference>
<dbReference type="Pfam" id="PF01077">
    <property type="entry name" value="NIR_SIR"/>
    <property type="match status" value="2"/>
</dbReference>
<evidence type="ECO:0000256" key="12">
    <source>
        <dbReference type="ARBA" id="ARBA00022692"/>
    </source>
</evidence>
<dbReference type="Gene3D" id="3.30.413.10">
    <property type="entry name" value="Sulfite Reductase Hemoprotein, domain 1"/>
    <property type="match status" value="2"/>
</dbReference>
<comment type="catalytic activity">
    <reaction evidence="24">
        <text>6 oxidized [2Fe-2S]-[ferredoxin] + NH4(+) + 2 H2O = nitrite + 6 reduced [2Fe-2S]-[ferredoxin] + 8 H(+)</text>
        <dbReference type="Rhea" id="RHEA:18041"/>
        <dbReference type="Rhea" id="RHEA-COMP:10000"/>
        <dbReference type="Rhea" id="RHEA-COMP:10001"/>
        <dbReference type="ChEBI" id="CHEBI:15377"/>
        <dbReference type="ChEBI" id="CHEBI:15378"/>
        <dbReference type="ChEBI" id="CHEBI:16301"/>
        <dbReference type="ChEBI" id="CHEBI:28938"/>
        <dbReference type="ChEBI" id="CHEBI:33737"/>
        <dbReference type="ChEBI" id="CHEBI:33738"/>
        <dbReference type="EC" id="1.7.7.1"/>
    </reaction>
</comment>
<evidence type="ECO:0000259" key="26">
    <source>
        <dbReference type="Pfam" id="PF00852"/>
    </source>
</evidence>
<feature type="domain" description="Nitrite/sulphite reductase 4Fe-4S" evidence="27">
    <location>
        <begin position="910"/>
        <end position="1066"/>
    </location>
</feature>
<dbReference type="GO" id="GO:0051539">
    <property type="term" value="F:4 iron, 4 sulfur cluster binding"/>
    <property type="evidence" value="ECO:0007669"/>
    <property type="project" value="UniProtKB-KW"/>
</dbReference>
<organism evidence="29 30">
    <name type="scientific">Cannabis sativa</name>
    <name type="common">Hemp</name>
    <name type="synonym">Marijuana</name>
    <dbReference type="NCBI Taxonomy" id="3483"/>
    <lineage>
        <taxon>Eukaryota</taxon>
        <taxon>Viridiplantae</taxon>
        <taxon>Streptophyta</taxon>
        <taxon>Embryophyta</taxon>
        <taxon>Tracheophyta</taxon>
        <taxon>Spermatophyta</taxon>
        <taxon>Magnoliopsida</taxon>
        <taxon>eudicotyledons</taxon>
        <taxon>Gunneridae</taxon>
        <taxon>Pentapetalae</taxon>
        <taxon>rosids</taxon>
        <taxon>fabids</taxon>
        <taxon>Rosales</taxon>
        <taxon>Cannabaceae</taxon>
        <taxon>Cannabis</taxon>
    </lineage>
</organism>
<evidence type="ECO:0000256" key="7">
    <source>
        <dbReference type="ARBA" id="ARBA00010429"/>
    </source>
</evidence>
<evidence type="ECO:0000259" key="27">
    <source>
        <dbReference type="Pfam" id="PF01077"/>
    </source>
</evidence>
<feature type="domain" description="Nitrite/Sulfite reductase ferredoxin-like" evidence="28">
    <location>
        <begin position="1092"/>
        <end position="1155"/>
    </location>
</feature>
<keyword evidence="20" id="KW-0534">Nitrate assimilation</keyword>
<sequence length="1298" mass="145906">MAENLTDPGLNQCFQTALARMNSDESTITIDTCKDVRRRFNNVVQGKPKEWTDEKHSMYLNSLEASFVDELYNSNRLGGGGVKKNSCKRNSSDQFVVLGDGCWKKINYEKKGSLLSRTTESHLVADNQWVRHVSNSNKRRPLACPDSQGRIAVCSNEIHLRGKLVCVCGSTNGLKHNPVCHKCHQDMFDSTAEVSDQNFMEDNSGEKPSCESVVKRLKTAASDDSKSDQIVPSNKFHAADASISNNKQGRRELLSKHPENYLGMLRLTMTQLKRKLRKKWSNFLPLFVALVVISEIAFLGRLDMAKNVARVDSWADLFSRAPPVHQLRVEIETSGLDLIHADRNLELDGCEAWLEREDAVDYSRDFSKQPVLVSGGEQDWNSCNVGCHFGFDSSMKPDAAFGTPQEVGTASVLRSMESAQYYSENDLEQARRKGYNIVMTTSLSSDVPVGYFSWAEYDIMAPVKPKTEKALAAAFISNCGARNFRLQALETLEKLDISIDSYGGCHRNHDGRVDKVETLKRYKFSFAFENSNEEDYVTEKFFQSLVAGSVPVVIGAPNIQDFAPAPGSILHIKELSDVESVAKTMKFLSQNPEAYNQTLRWKYEGPSDSFKALVDMAAVHSSCRLCIHLATKIRDEEEKGPRFKRRPCKCTRGPETVYHLYVRERGRFEMESVFLRAGNLTLEALESVVLTKFNSLKHVPVWKQERPEILRGGNELKVYRIHPVGMTQRQALYTFRLQATTPAAAPPAAPVEVDASRLEPRVEEKDGFWVLKEKFRQGINPQEKVKIEKEPMKLFMENGIEDLAKMSMEEIDKVKSTKDDIDVRLKWLGLFHRRKHQYGRFMMRLKLPNGVTTSAQTRYLASVIRKYGKDGCADVTTRQNWQIRGVVLPDVPDILKGLAEVGLTSLQSGMDNVRNPVGNPLAGVDPDEIVDTRPYTNLLSQYITANFRGNPTVTNLPRKWNVCVVGTHDLFEHPHINDLAYMPATKDGRFGFNLLVGGFFSPKRCEEAIPLDAWVSADDVIPVCKAVLEAYRDLGTRGNRQKTRMMWLIDELGVEGFRSEVEKRMPGQALERASPEDLVDKQWERRDYLGVHSQKQEGLSYVGLHIPVGRVQADDMDELARLADEYGSGELRLTVEQNIIIPNIENAKIDSLLKEPILNDRFSPEPPILMKGLVACTGNQFCGQAIIETKARALKVTEEVQRQVSVTRPVRMHWTGCPNTCGQVQVADIGFMGCMARDENGKICEGADVFLGGRIGSDSHLGELHKKAVPCKDLVPVVVDLLINHFGAVPREREEGEE</sequence>
<dbReference type="InterPro" id="IPR036136">
    <property type="entry name" value="Nit/Sulf_reduc_fer-like_dom_sf"/>
</dbReference>
<keyword evidence="17" id="KW-0408">Iron</keyword>
<evidence type="ECO:0000256" key="15">
    <source>
        <dbReference type="ARBA" id="ARBA00022989"/>
    </source>
</evidence>
<evidence type="ECO:0000313" key="29">
    <source>
        <dbReference type="EnsemblPlants" id="cds.evm.model.01.245"/>
    </source>
</evidence>
<dbReference type="Proteomes" id="UP000596661">
    <property type="component" value="Chromosome 1"/>
</dbReference>
<comment type="pathway">
    <text evidence="4">Protein modification; protein glycosylation.</text>
</comment>
<evidence type="ECO:0000256" key="14">
    <source>
        <dbReference type="ARBA" id="ARBA00022968"/>
    </source>
</evidence>
<keyword evidence="12 25" id="KW-0812">Transmembrane</keyword>
<dbReference type="GO" id="GO:0042128">
    <property type="term" value="P:nitrate assimilation"/>
    <property type="evidence" value="ECO:0007669"/>
    <property type="project" value="UniProtKB-KW"/>
</dbReference>